<evidence type="ECO:0000313" key="1">
    <source>
        <dbReference type="EMBL" id="GGD09196.1"/>
    </source>
</evidence>
<keyword evidence="2" id="KW-1185">Reference proteome</keyword>
<name>A0ABQ1Q1L8_9BACI</name>
<gene>
    <name evidence="1" type="ORF">GCM10011389_15900</name>
</gene>
<dbReference type="EMBL" id="BMIN01000005">
    <property type="protein sequence ID" value="GGD09196.1"/>
    <property type="molecule type" value="Genomic_DNA"/>
</dbReference>
<organism evidence="1 2">
    <name type="scientific">Pontibacillus salipaludis</name>
    <dbReference type="NCBI Taxonomy" id="1697394"/>
    <lineage>
        <taxon>Bacteria</taxon>
        <taxon>Bacillati</taxon>
        <taxon>Bacillota</taxon>
        <taxon>Bacilli</taxon>
        <taxon>Bacillales</taxon>
        <taxon>Bacillaceae</taxon>
        <taxon>Pontibacillus</taxon>
    </lineage>
</organism>
<proteinExistence type="predicted"/>
<comment type="caution">
    <text evidence="1">The sequence shown here is derived from an EMBL/GenBank/DDBJ whole genome shotgun (WGS) entry which is preliminary data.</text>
</comment>
<accession>A0ABQ1Q1L8</accession>
<dbReference type="RefSeq" id="WP_188652567.1">
    <property type="nucleotide sequence ID" value="NZ_BMIN01000005.1"/>
</dbReference>
<protein>
    <submittedName>
        <fullName evidence="1">Uncharacterized protein</fullName>
    </submittedName>
</protein>
<dbReference type="Proteomes" id="UP000642571">
    <property type="component" value="Unassembled WGS sequence"/>
</dbReference>
<evidence type="ECO:0000313" key="2">
    <source>
        <dbReference type="Proteomes" id="UP000642571"/>
    </source>
</evidence>
<sequence>MVFSEDQNQTKKATWIWDVSKIEEDPEQAVSFLKEEKVNLVYIHIDFETFRPGPYRSFIQHASKEDIDVYALGGDPNWALIKNRDSLDHFVSIVHDYNNTVGEDQKFAGVHVDIEPYLLSQWKEDADNVINQWMMNTVHLIREAKEQDHLQVSGDFPFWIHEKKVPYKDQTLSEWMIEHYDSMTLMAYRNKSEGPNGIQSISKPIVNEASKEGKSVIVGVNVIDSAEGAHTTFHGDEPGTMNQELEVLEDAYKGNKGFGGTAIHDYSHWIDHAD</sequence>
<reference evidence="2" key="1">
    <citation type="journal article" date="2019" name="Int. J. Syst. Evol. Microbiol.">
        <title>The Global Catalogue of Microorganisms (GCM) 10K type strain sequencing project: providing services to taxonomists for standard genome sequencing and annotation.</title>
        <authorList>
            <consortium name="The Broad Institute Genomics Platform"/>
            <consortium name="The Broad Institute Genome Sequencing Center for Infectious Disease"/>
            <person name="Wu L."/>
            <person name="Ma J."/>
        </authorList>
    </citation>
    <scope>NUCLEOTIDE SEQUENCE [LARGE SCALE GENOMIC DNA]</scope>
    <source>
        <strain evidence="2">CGMCC 1.15353</strain>
    </source>
</reference>